<dbReference type="Proteomes" id="UP001169069">
    <property type="component" value="Unassembled WGS sequence"/>
</dbReference>
<accession>A0ABT7QVM3</accession>
<dbReference type="SUPFAM" id="SSF53146">
    <property type="entry name" value="Nitrogenase accessory factor-like"/>
    <property type="match status" value="1"/>
</dbReference>
<dbReference type="RefSeq" id="WP_289412156.1">
    <property type="nucleotide sequence ID" value="NZ_JAQIBD010000001.1"/>
</dbReference>
<reference evidence="1" key="1">
    <citation type="submission" date="2023-01" db="EMBL/GenBank/DDBJ databases">
        <title>Sulfurovum sp. zt1-1 genome assembly.</title>
        <authorList>
            <person name="Wang J."/>
        </authorList>
    </citation>
    <scope>NUCLEOTIDE SEQUENCE</scope>
    <source>
        <strain evidence="1">Zt1-1</strain>
    </source>
</reference>
<protein>
    <submittedName>
        <fullName evidence="1">Uncharacterized protein</fullName>
    </submittedName>
</protein>
<comment type="caution">
    <text evidence="1">The sequence shown here is derived from an EMBL/GenBank/DDBJ whole genome shotgun (WGS) entry which is preliminary data.</text>
</comment>
<organism evidence="1 2">
    <name type="scientific">Sulfurovum zhangzhouensis</name>
    <dbReference type="NCBI Taxonomy" id="3019067"/>
    <lineage>
        <taxon>Bacteria</taxon>
        <taxon>Pseudomonadati</taxon>
        <taxon>Campylobacterota</taxon>
        <taxon>Epsilonproteobacteria</taxon>
        <taxon>Campylobacterales</taxon>
        <taxon>Sulfurovaceae</taxon>
        <taxon>Sulfurovum</taxon>
    </lineage>
</organism>
<keyword evidence="2" id="KW-1185">Reference proteome</keyword>
<name>A0ABT7QVM3_9BACT</name>
<evidence type="ECO:0000313" key="1">
    <source>
        <dbReference type="EMBL" id="MDM5270880.1"/>
    </source>
</evidence>
<dbReference type="Gene3D" id="3.30.420.130">
    <property type="entry name" value="Dinitrogenase iron-molybdenum cofactor biosynthesis domain"/>
    <property type="match status" value="1"/>
</dbReference>
<gene>
    <name evidence="1" type="ORF">PGH07_01660</name>
</gene>
<proteinExistence type="predicted"/>
<dbReference type="InterPro" id="IPR036105">
    <property type="entry name" value="DiNase_FeMo-co_biosyn_sf"/>
</dbReference>
<sequence length="145" mass="16756">MRILVPVKNQTDVFHDNMFKAPLFAVYKIDHIDPNVYCTCVDLISNPYSCQESLSQERFENYGICDPAQCTMEHITEHYILSHRMKSCDYVLADHFCDTMTKSLQEKGVNIYKISPFLHSTHIAIINFILGVSLASTLQHIHFRT</sequence>
<evidence type="ECO:0000313" key="2">
    <source>
        <dbReference type="Proteomes" id="UP001169069"/>
    </source>
</evidence>
<dbReference type="EMBL" id="JAQIBD010000001">
    <property type="protein sequence ID" value="MDM5270880.1"/>
    <property type="molecule type" value="Genomic_DNA"/>
</dbReference>